<dbReference type="AlphaFoldDB" id="A0A3G1B578"/>
<organism evidence="2 3">
    <name type="scientific">Candidatus Nitrosotenuis cloacae</name>
    <dbReference type="NCBI Taxonomy" id="1603555"/>
    <lineage>
        <taxon>Archaea</taxon>
        <taxon>Nitrososphaerota</taxon>
        <taxon>Candidatus Nitrosotenuis</taxon>
    </lineage>
</organism>
<keyword evidence="1" id="KW-1133">Transmembrane helix</keyword>
<keyword evidence="3" id="KW-1185">Reference proteome</keyword>
<dbReference type="STRING" id="1603555.SU86_005700"/>
<dbReference type="EMBL" id="CP011097">
    <property type="protein sequence ID" value="AJZ75943.1"/>
    <property type="molecule type" value="Genomic_DNA"/>
</dbReference>
<accession>A0A3G1B578</accession>
<reference evidence="2 3" key="1">
    <citation type="journal article" date="2016" name="Sci. Rep.">
        <title>A novel ammonia-oxidizing archaeon from wastewater treatment plant: Its enrichment, physiological and genomic characteristics.</title>
        <authorList>
            <person name="Li Y."/>
            <person name="Ding K."/>
            <person name="Wen X."/>
            <person name="Zhang B."/>
            <person name="Shen B."/>
            <person name="Yang Y."/>
        </authorList>
    </citation>
    <scope>NUCLEOTIDE SEQUENCE [LARGE SCALE GENOMIC DNA]</scope>
    <source>
        <strain evidence="2 3">SAT1</strain>
    </source>
</reference>
<dbReference type="Proteomes" id="UP000266745">
    <property type="component" value="Chromosome"/>
</dbReference>
<dbReference type="RefSeq" id="WP_048188802.1">
    <property type="nucleotide sequence ID" value="NZ_CP011097.1"/>
</dbReference>
<keyword evidence="1" id="KW-0812">Transmembrane</keyword>
<dbReference type="Gene3D" id="2.60.40.1820">
    <property type="match status" value="1"/>
</dbReference>
<evidence type="ECO:0008006" key="4">
    <source>
        <dbReference type="Google" id="ProtNLM"/>
    </source>
</evidence>
<gene>
    <name evidence="2" type="ORF">SU86_005700</name>
</gene>
<feature type="transmembrane region" description="Helical" evidence="1">
    <location>
        <begin position="6"/>
        <end position="29"/>
    </location>
</feature>
<keyword evidence="1" id="KW-0472">Membrane</keyword>
<evidence type="ECO:0000313" key="2">
    <source>
        <dbReference type="EMBL" id="AJZ75943.1"/>
    </source>
</evidence>
<dbReference type="SUPFAM" id="SSF117070">
    <property type="entry name" value="LEA14-like"/>
    <property type="match status" value="1"/>
</dbReference>
<dbReference type="OrthoDB" id="11878at2157"/>
<evidence type="ECO:0000313" key="3">
    <source>
        <dbReference type="Proteomes" id="UP000266745"/>
    </source>
</evidence>
<evidence type="ECO:0000256" key="1">
    <source>
        <dbReference type="SAM" id="Phobius"/>
    </source>
</evidence>
<proteinExistence type="predicted"/>
<sequence>MNSKILLGIIIGILGGAIGVIAISGSQIFNDVSKEGLGKISPDPIKVLPLEVGLGGFEVLSVTEEEARIQVDFKITNPNFKSVILQLIKFELYSDDTRVLIAQIGDRPEGAIEGSNYYTILSNNPQIIGETVTIKNTGNDPQFWSALSSGTVNWKIKGEANFNLSSMTAGHENIVPFEFTP</sequence>
<dbReference type="KEGG" id="tah:SU86_005700"/>
<dbReference type="GeneID" id="24875892"/>
<name>A0A3G1B578_9ARCH</name>
<protein>
    <recommendedName>
        <fullName evidence="4">Water stress and hypersensitive response domain-containing protein</fullName>
    </recommendedName>
</protein>